<proteinExistence type="predicted"/>
<sequence length="186" mass="19344">MSYGNKQSGGVRPVRGTGAVQRETMQVTERVGVPSRGRPPDEPAALPASTVPIGTEEDLAWVRQQVRRSAAGLGFGLVRQTKLITAASELARNTLLHGGGGHLEIGPLCRERVRGVRLVFVDKGPGIVDVERAMGDGYSTGGGLGLGLSGARRLVDEFAIDTEPGGGTTVTVVAWDAVPASPRPGI</sequence>
<dbReference type="EMBL" id="BMSL01000035">
    <property type="protein sequence ID" value="GGS67569.1"/>
    <property type="molecule type" value="Genomic_DNA"/>
</dbReference>
<protein>
    <recommendedName>
        <fullName evidence="2">Histidine kinase/HSP90-like ATPase domain-containing protein</fullName>
    </recommendedName>
</protein>
<evidence type="ECO:0000259" key="2">
    <source>
        <dbReference type="Pfam" id="PF02518"/>
    </source>
</evidence>
<feature type="domain" description="Histidine kinase/HSP90-like ATPase" evidence="2">
    <location>
        <begin position="80"/>
        <end position="173"/>
    </location>
</feature>
<evidence type="ECO:0000313" key="3">
    <source>
        <dbReference type="EMBL" id="GGS67569.1"/>
    </source>
</evidence>
<accession>A0A918GWY6</accession>
<keyword evidence="4" id="KW-1185">Reference proteome</keyword>
<dbReference type="InterPro" id="IPR036890">
    <property type="entry name" value="HATPase_C_sf"/>
</dbReference>
<reference evidence="3" key="2">
    <citation type="submission" date="2020-09" db="EMBL/GenBank/DDBJ databases">
        <authorList>
            <person name="Sun Q."/>
            <person name="Ohkuma M."/>
        </authorList>
    </citation>
    <scope>NUCLEOTIDE SEQUENCE</scope>
    <source>
        <strain evidence="3">JCM 4234</strain>
    </source>
</reference>
<name>A0A918GWY6_STRGD</name>
<dbReference type="SUPFAM" id="SSF55874">
    <property type="entry name" value="ATPase domain of HSP90 chaperone/DNA topoisomerase II/histidine kinase"/>
    <property type="match status" value="1"/>
</dbReference>
<organism evidence="3 4">
    <name type="scientific">Streptomyces griseoviridis</name>
    <dbReference type="NCBI Taxonomy" id="45398"/>
    <lineage>
        <taxon>Bacteria</taxon>
        <taxon>Bacillati</taxon>
        <taxon>Actinomycetota</taxon>
        <taxon>Actinomycetes</taxon>
        <taxon>Kitasatosporales</taxon>
        <taxon>Streptomycetaceae</taxon>
        <taxon>Streptomyces</taxon>
    </lineage>
</organism>
<dbReference type="CDD" id="cd16934">
    <property type="entry name" value="HATPase_RsbT-like"/>
    <property type="match status" value="1"/>
</dbReference>
<feature type="region of interest" description="Disordered" evidence="1">
    <location>
        <begin position="1"/>
        <end position="50"/>
    </location>
</feature>
<dbReference type="Pfam" id="PF02518">
    <property type="entry name" value="HATPase_c"/>
    <property type="match status" value="1"/>
</dbReference>
<dbReference type="AlphaFoldDB" id="A0A918GWY6"/>
<evidence type="ECO:0000256" key="1">
    <source>
        <dbReference type="SAM" id="MobiDB-lite"/>
    </source>
</evidence>
<dbReference type="Gene3D" id="3.30.565.10">
    <property type="entry name" value="Histidine kinase-like ATPase, C-terminal domain"/>
    <property type="match status" value="1"/>
</dbReference>
<dbReference type="Proteomes" id="UP000653493">
    <property type="component" value="Unassembled WGS sequence"/>
</dbReference>
<comment type="caution">
    <text evidence="3">The sequence shown here is derived from an EMBL/GenBank/DDBJ whole genome shotgun (WGS) entry which is preliminary data.</text>
</comment>
<evidence type="ECO:0000313" key="4">
    <source>
        <dbReference type="Proteomes" id="UP000653493"/>
    </source>
</evidence>
<dbReference type="InterPro" id="IPR003594">
    <property type="entry name" value="HATPase_dom"/>
</dbReference>
<gene>
    <name evidence="3" type="ORF">GCM10010238_65350</name>
</gene>
<reference evidence="3" key="1">
    <citation type="journal article" date="2014" name="Int. J. Syst. Evol. Microbiol.">
        <title>Complete genome sequence of Corynebacterium casei LMG S-19264T (=DSM 44701T), isolated from a smear-ripened cheese.</title>
        <authorList>
            <consortium name="US DOE Joint Genome Institute (JGI-PGF)"/>
            <person name="Walter F."/>
            <person name="Albersmeier A."/>
            <person name="Kalinowski J."/>
            <person name="Ruckert C."/>
        </authorList>
    </citation>
    <scope>NUCLEOTIDE SEQUENCE</scope>
    <source>
        <strain evidence="3">JCM 4234</strain>
    </source>
</reference>